<proteinExistence type="predicted"/>
<keyword evidence="1" id="KW-0238">DNA-binding</keyword>
<reference evidence="5 6" key="1">
    <citation type="journal article" date="2019" name="Int. J. Syst. Evol. Microbiol.">
        <title>The Global Catalogue of Microorganisms (GCM) 10K type strain sequencing project: providing services to taxonomists for standard genome sequencing and annotation.</title>
        <authorList>
            <consortium name="The Broad Institute Genomics Platform"/>
            <consortium name="The Broad Institute Genome Sequencing Center for Infectious Disease"/>
            <person name="Wu L."/>
            <person name="Ma J."/>
        </authorList>
    </citation>
    <scope>NUCLEOTIDE SEQUENCE [LARGE SCALE GENOMIC DNA]</scope>
    <source>
        <strain evidence="5 6">JCM 14046</strain>
    </source>
</reference>
<dbReference type="Pfam" id="PF13411">
    <property type="entry name" value="MerR_1"/>
    <property type="match status" value="1"/>
</dbReference>
<dbReference type="RefSeq" id="WP_425573138.1">
    <property type="nucleotide sequence ID" value="NZ_BAAAMY010000002.1"/>
</dbReference>
<dbReference type="InterPro" id="IPR047057">
    <property type="entry name" value="MerR_fam"/>
</dbReference>
<dbReference type="EMBL" id="BAAAMY010000002">
    <property type="protein sequence ID" value="GAA1910630.1"/>
    <property type="molecule type" value="Genomic_DNA"/>
</dbReference>
<feature type="region of interest" description="Disordered" evidence="2">
    <location>
        <begin position="133"/>
        <end position="162"/>
    </location>
</feature>
<dbReference type="SUPFAM" id="SSF46955">
    <property type="entry name" value="Putative DNA-binding domain"/>
    <property type="match status" value="1"/>
</dbReference>
<dbReference type="SMART" id="SM00422">
    <property type="entry name" value="HTH_MERR"/>
    <property type="match status" value="1"/>
</dbReference>
<gene>
    <name evidence="5" type="ORF">GCM10009737_10080</name>
</gene>
<organism evidence="5 6">
    <name type="scientific">Nocardioides lentus</name>
    <dbReference type="NCBI Taxonomy" id="338077"/>
    <lineage>
        <taxon>Bacteria</taxon>
        <taxon>Bacillati</taxon>
        <taxon>Actinomycetota</taxon>
        <taxon>Actinomycetes</taxon>
        <taxon>Propionibacteriales</taxon>
        <taxon>Nocardioidaceae</taxon>
        <taxon>Nocardioides</taxon>
    </lineage>
</organism>
<evidence type="ECO:0000256" key="2">
    <source>
        <dbReference type="SAM" id="MobiDB-lite"/>
    </source>
</evidence>
<dbReference type="InterPro" id="IPR000551">
    <property type="entry name" value="MerR-type_HTH_dom"/>
</dbReference>
<dbReference type="PROSITE" id="PS50937">
    <property type="entry name" value="HTH_MERR_2"/>
    <property type="match status" value="1"/>
</dbReference>
<feature type="transmembrane region" description="Helical" evidence="3">
    <location>
        <begin position="48"/>
        <end position="65"/>
    </location>
</feature>
<dbReference type="InterPro" id="IPR009061">
    <property type="entry name" value="DNA-bd_dom_put_sf"/>
</dbReference>
<dbReference type="Gene3D" id="1.10.1660.10">
    <property type="match status" value="1"/>
</dbReference>
<keyword evidence="3" id="KW-0472">Membrane</keyword>
<evidence type="ECO:0000313" key="6">
    <source>
        <dbReference type="Proteomes" id="UP001501612"/>
    </source>
</evidence>
<protein>
    <recommendedName>
        <fullName evidence="4">HTH merR-type domain-containing protein</fullName>
    </recommendedName>
</protein>
<evidence type="ECO:0000256" key="1">
    <source>
        <dbReference type="ARBA" id="ARBA00023125"/>
    </source>
</evidence>
<accession>A0ABN2P2Y8</accession>
<dbReference type="PROSITE" id="PS51257">
    <property type="entry name" value="PROKAR_LIPOPROTEIN"/>
    <property type="match status" value="1"/>
</dbReference>
<evidence type="ECO:0000313" key="5">
    <source>
        <dbReference type="EMBL" id="GAA1910630.1"/>
    </source>
</evidence>
<dbReference type="Proteomes" id="UP001501612">
    <property type="component" value="Unassembled WGS sequence"/>
</dbReference>
<keyword evidence="6" id="KW-1185">Reference proteome</keyword>
<name>A0ABN2P2Y8_9ACTN</name>
<feature type="domain" description="HTH merR-type" evidence="4">
    <location>
        <begin position="172"/>
        <end position="233"/>
    </location>
</feature>
<dbReference type="PANTHER" id="PTHR30204">
    <property type="entry name" value="REDOX-CYCLING DRUG-SENSING TRANSCRIPTIONAL ACTIVATOR SOXR"/>
    <property type="match status" value="1"/>
</dbReference>
<dbReference type="PANTHER" id="PTHR30204:SF3">
    <property type="entry name" value="HTH MERR-TYPE DOMAIN-CONTAINING PROTEIN"/>
    <property type="match status" value="1"/>
</dbReference>
<keyword evidence="3" id="KW-1133">Transmembrane helix</keyword>
<feature type="transmembrane region" description="Helical" evidence="3">
    <location>
        <begin position="21"/>
        <end position="42"/>
    </location>
</feature>
<keyword evidence="3" id="KW-0812">Transmembrane</keyword>
<sequence>MSDQTARRKRAITSEGLTNRTIIACWAVSVLLLGCGITATFVAGTGPAPASMILFGSLFLFLALMRRVPLSLEVGGAKFDASYQVDEAYDAGRDIGRQLGVEDALTDVSEAKARGESPDEALQALRERLVGVQPDREEKRSGSATGSVSRRGRAHGQATDEVGYRGPTACNAAGITYRQLDYWARTGLVEPSLRGGSGRQRLYSHHDILMLRVIKRLLDAGVSLQQIRTVILHLRDRESRELEQVTLMSDGDSIYEATSKDEVVDLLDSGEGMFGIAIGPLNRDLLSVLRELPGKRGHAGSDGER</sequence>
<evidence type="ECO:0000259" key="4">
    <source>
        <dbReference type="PROSITE" id="PS50937"/>
    </source>
</evidence>
<comment type="caution">
    <text evidence="5">The sequence shown here is derived from an EMBL/GenBank/DDBJ whole genome shotgun (WGS) entry which is preliminary data.</text>
</comment>
<evidence type="ECO:0000256" key="3">
    <source>
        <dbReference type="SAM" id="Phobius"/>
    </source>
</evidence>